<evidence type="ECO:0000313" key="3">
    <source>
        <dbReference type="Proteomes" id="UP000027997"/>
    </source>
</evidence>
<organism evidence="2 3">
    <name type="scientific">Endozoicomonas elysicola</name>
    <dbReference type="NCBI Taxonomy" id="305900"/>
    <lineage>
        <taxon>Bacteria</taxon>
        <taxon>Pseudomonadati</taxon>
        <taxon>Pseudomonadota</taxon>
        <taxon>Gammaproteobacteria</taxon>
        <taxon>Oceanospirillales</taxon>
        <taxon>Endozoicomonadaceae</taxon>
        <taxon>Endozoicomonas</taxon>
    </lineage>
</organism>
<dbReference type="InterPro" id="IPR014710">
    <property type="entry name" value="RmlC-like_jellyroll"/>
</dbReference>
<evidence type="ECO:0000313" key="2">
    <source>
        <dbReference type="EMBL" id="KEI73059.1"/>
    </source>
</evidence>
<protein>
    <recommendedName>
        <fullName evidence="1">TehB/YeaR-like domain-containing protein</fullName>
    </recommendedName>
</protein>
<dbReference type="EMBL" id="JOJP01000001">
    <property type="protein sequence ID" value="KEI73059.1"/>
    <property type="molecule type" value="Genomic_DNA"/>
</dbReference>
<reference evidence="2 3" key="1">
    <citation type="submission" date="2014-06" db="EMBL/GenBank/DDBJ databases">
        <title>Whole Genome Sequences of Three Symbiotic Endozoicomonas Bacteria.</title>
        <authorList>
            <person name="Neave M.J."/>
            <person name="Apprill A."/>
            <person name="Voolstra C.R."/>
        </authorList>
    </citation>
    <scope>NUCLEOTIDE SEQUENCE [LARGE SCALE GENOMIC DNA]</scope>
    <source>
        <strain evidence="2 3">DSM 22380</strain>
    </source>
</reference>
<dbReference type="Gene3D" id="2.60.120.10">
    <property type="entry name" value="Jelly Rolls"/>
    <property type="match status" value="1"/>
</dbReference>
<accession>A0A081KFY3</accession>
<feature type="domain" description="TehB/YeaR-like" evidence="1">
    <location>
        <begin position="12"/>
        <end position="86"/>
    </location>
</feature>
<gene>
    <name evidence="2" type="ORF">GV64_22150</name>
</gene>
<proteinExistence type="predicted"/>
<dbReference type="eggNOG" id="COG3615">
    <property type="taxonomic scope" value="Bacteria"/>
</dbReference>
<dbReference type="Proteomes" id="UP000027997">
    <property type="component" value="Unassembled WGS sequence"/>
</dbReference>
<dbReference type="STRING" id="305900.GV64_22150"/>
<comment type="caution">
    <text evidence="2">The sequence shown here is derived from an EMBL/GenBank/DDBJ whole genome shotgun (WGS) entry which is preliminary data.</text>
</comment>
<dbReference type="SUPFAM" id="SSF51197">
    <property type="entry name" value="Clavaminate synthase-like"/>
    <property type="match status" value="1"/>
</dbReference>
<sequence length="90" mass="10066">MNTLPEHVSAYKKTKLFTSECCPAAFIKEHSTAEGVWGVLHITKGGLVFCDDETGEDTSLTEGEQAVIAPAMRHHLKLEGYAEFFVEFYR</sequence>
<name>A0A081KFY3_9GAMM</name>
<dbReference type="InterPro" id="IPR015392">
    <property type="entry name" value="TehB/YeaR-like_dom"/>
</dbReference>
<evidence type="ECO:0000259" key="1">
    <source>
        <dbReference type="Pfam" id="PF09313"/>
    </source>
</evidence>
<keyword evidence="3" id="KW-1185">Reference proteome</keyword>
<dbReference type="Pfam" id="PF09313">
    <property type="entry name" value="TehB-like"/>
    <property type="match status" value="1"/>
</dbReference>
<dbReference type="RefSeq" id="WP_020583208.1">
    <property type="nucleotide sequence ID" value="NZ_JOJP01000001.1"/>
</dbReference>
<dbReference type="AlphaFoldDB" id="A0A081KFY3"/>